<feature type="compositionally biased region" description="Low complexity" evidence="4">
    <location>
        <begin position="1114"/>
        <end position="1137"/>
    </location>
</feature>
<feature type="compositionally biased region" description="Polar residues" evidence="4">
    <location>
        <begin position="2081"/>
        <end position="2109"/>
    </location>
</feature>
<feature type="transmembrane region" description="Helical" evidence="5">
    <location>
        <begin position="3206"/>
        <end position="3230"/>
    </location>
</feature>
<proteinExistence type="predicted"/>
<feature type="compositionally biased region" description="Low complexity" evidence="4">
    <location>
        <begin position="1888"/>
        <end position="1909"/>
    </location>
</feature>
<keyword evidence="5" id="KW-1133">Transmembrane helix</keyword>
<name>A0A5P9K6E8_9NIDO</name>
<feature type="region of interest" description="Disordered" evidence="4">
    <location>
        <begin position="1961"/>
        <end position="2036"/>
    </location>
</feature>
<keyword evidence="5" id="KW-0472">Membrane</keyword>
<feature type="compositionally biased region" description="Low complexity" evidence="4">
    <location>
        <begin position="1838"/>
        <end position="1854"/>
    </location>
</feature>
<accession>A0A5P9K6E8</accession>
<feature type="region of interest" description="Disordered" evidence="4">
    <location>
        <begin position="1155"/>
        <end position="1194"/>
    </location>
</feature>
<organism evidence="6">
    <name type="scientific">Serpentovirinae sp</name>
    <dbReference type="NCBI Taxonomy" id="2661817"/>
    <lineage>
        <taxon>Viruses</taxon>
        <taxon>Riboviria</taxon>
        <taxon>Orthornavirae</taxon>
        <taxon>Pisuviricota</taxon>
        <taxon>Pisoniviricetes</taxon>
        <taxon>Nidovirales</taxon>
        <taxon>Tornidovirineae</taxon>
        <taxon>Tobaniviridae</taxon>
        <taxon>Serpentovirinae</taxon>
    </lineage>
</organism>
<evidence type="ECO:0000256" key="2">
    <source>
        <dbReference type="ARBA" id="ARBA00022758"/>
    </source>
</evidence>
<dbReference type="GO" id="GO:0043548">
    <property type="term" value="F:phosphatidylinositol 3-kinase binding"/>
    <property type="evidence" value="ECO:0007669"/>
    <property type="project" value="TreeGrafter"/>
</dbReference>
<dbReference type="EMBL" id="MN161563">
    <property type="protein sequence ID" value="QFU19727.1"/>
    <property type="molecule type" value="Genomic_RNA"/>
</dbReference>
<feature type="compositionally biased region" description="Low complexity" evidence="4">
    <location>
        <begin position="1865"/>
        <end position="1880"/>
    </location>
</feature>
<feature type="compositionally biased region" description="Low complexity" evidence="4">
    <location>
        <begin position="955"/>
        <end position="971"/>
    </location>
</feature>
<feature type="compositionally biased region" description="Low complexity" evidence="4">
    <location>
        <begin position="2739"/>
        <end position="2775"/>
    </location>
</feature>
<keyword evidence="2" id="KW-0688">Ribosomal frameshifting</keyword>
<feature type="compositionally biased region" description="Basic and acidic residues" evidence="4">
    <location>
        <begin position="1961"/>
        <end position="1978"/>
    </location>
</feature>
<evidence type="ECO:0000256" key="1">
    <source>
        <dbReference type="ARBA" id="ARBA00022670"/>
    </source>
</evidence>
<feature type="compositionally biased region" description="Basic and acidic residues" evidence="4">
    <location>
        <begin position="2786"/>
        <end position="2796"/>
    </location>
</feature>
<dbReference type="PANTHER" id="PTHR12768:SF4">
    <property type="entry name" value="BECLIN-1"/>
    <property type="match status" value="1"/>
</dbReference>
<keyword evidence="3" id="KW-0378">Hydrolase</keyword>
<feature type="region of interest" description="Disordered" evidence="4">
    <location>
        <begin position="2077"/>
        <end position="2113"/>
    </location>
</feature>
<dbReference type="SUPFAM" id="SSF50494">
    <property type="entry name" value="Trypsin-like serine proteases"/>
    <property type="match status" value="1"/>
</dbReference>
<dbReference type="GO" id="GO:0075523">
    <property type="term" value="P:viral translational frameshifting"/>
    <property type="evidence" value="ECO:0007669"/>
    <property type="project" value="UniProtKB-KW"/>
</dbReference>
<feature type="region of interest" description="Disordered" evidence="4">
    <location>
        <begin position="2193"/>
        <end position="2222"/>
    </location>
</feature>
<evidence type="ECO:0000256" key="3">
    <source>
        <dbReference type="ARBA" id="ARBA00022801"/>
    </source>
</evidence>
<gene>
    <name evidence="6" type="primary">ORF1A</name>
</gene>
<feature type="compositionally biased region" description="Polar residues" evidence="4">
    <location>
        <begin position="2193"/>
        <end position="2212"/>
    </location>
</feature>
<protein>
    <submittedName>
        <fullName evidence="6">ORF1A</fullName>
    </submittedName>
</protein>
<feature type="compositionally biased region" description="Acidic residues" evidence="4">
    <location>
        <begin position="1787"/>
        <end position="1807"/>
    </location>
</feature>
<feature type="region of interest" description="Disordered" evidence="4">
    <location>
        <begin position="899"/>
        <end position="974"/>
    </location>
</feature>
<feature type="compositionally biased region" description="Low complexity" evidence="4">
    <location>
        <begin position="747"/>
        <end position="756"/>
    </location>
</feature>
<evidence type="ECO:0000256" key="4">
    <source>
        <dbReference type="SAM" id="MobiDB-lite"/>
    </source>
</evidence>
<dbReference type="GO" id="GO:0030674">
    <property type="term" value="F:protein-macromolecule adaptor activity"/>
    <property type="evidence" value="ECO:0007669"/>
    <property type="project" value="TreeGrafter"/>
</dbReference>
<feature type="compositionally biased region" description="Basic and acidic residues" evidence="4">
    <location>
        <begin position="1098"/>
        <end position="1113"/>
    </location>
</feature>
<feature type="transmembrane region" description="Helical" evidence="5">
    <location>
        <begin position="3887"/>
        <end position="3920"/>
    </location>
</feature>
<feature type="transmembrane region" description="Helical" evidence="5">
    <location>
        <begin position="3691"/>
        <end position="3709"/>
    </location>
</feature>
<dbReference type="InterPro" id="IPR011009">
    <property type="entry name" value="Kinase-like_dom_sf"/>
</dbReference>
<feature type="compositionally biased region" description="Low complexity" evidence="4">
    <location>
        <begin position="899"/>
        <end position="947"/>
    </location>
</feature>
<dbReference type="GO" id="GO:0034272">
    <property type="term" value="C:phosphatidylinositol 3-kinase complex, class III, type II"/>
    <property type="evidence" value="ECO:0007669"/>
    <property type="project" value="TreeGrafter"/>
</dbReference>
<reference evidence="6" key="2">
    <citation type="submission" date="2019-07" db="EMBL/GenBank/DDBJ databases">
        <authorList>
            <person name="Hoon-Hanks L."/>
            <person name="Stenglein M.D."/>
        </authorList>
    </citation>
    <scope>NUCLEOTIDE SEQUENCE</scope>
    <source>
        <strain evidence="6">F17</strain>
    </source>
</reference>
<feature type="region of interest" description="Disordered" evidence="4">
    <location>
        <begin position="2718"/>
        <end position="2799"/>
    </location>
</feature>
<feature type="region of interest" description="Disordered" evidence="4">
    <location>
        <begin position="1098"/>
        <end position="1137"/>
    </location>
</feature>
<feature type="compositionally biased region" description="Low complexity" evidence="4">
    <location>
        <begin position="763"/>
        <end position="790"/>
    </location>
</feature>
<dbReference type="PANTHER" id="PTHR12768">
    <property type="entry name" value="BECLIN 1"/>
    <property type="match status" value="1"/>
</dbReference>
<feature type="transmembrane region" description="Helical" evidence="5">
    <location>
        <begin position="3926"/>
        <end position="3957"/>
    </location>
</feature>
<feature type="transmembrane region" description="Helical" evidence="5">
    <location>
        <begin position="3853"/>
        <end position="3875"/>
    </location>
</feature>
<keyword evidence="5" id="KW-0812">Transmembrane</keyword>
<keyword evidence="1" id="KW-0645">Protease</keyword>
<feature type="transmembrane region" description="Helical" evidence="5">
    <location>
        <begin position="3394"/>
        <end position="3412"/>
    </location>
</feature>
<evidence type="ECO:0000313" key="6">
    <source>
        <dbReference type="EMBL" id="QFU19727.1"/>
    </source>
</evidence>
<feature type="compositionally biased region" description="Low complexity" evidence="4">
    <location>
        <begin position="1166"/>
        <end position="1181"/>
    </location>
</feature>
<dbReference type="GO" id="GO:0008233">
    <property type="term" value="F:peptidase activity"/>
    <property type="evidence" value="ECO:0007669"/>
    <property type="project" value="UniProtKB-KW"/>
</dbReference>
<dbReference type="InterPro" id="IPR007243">
    <property type="entry name" value="Atg6/Beclin"/>
</dbReference>
<sequence length="5022" mass="572151">MVLIVPLSRTNRPPITKPRRYHALPTYYTKYGSDIIKRNIYYNSVDVTPNPLAKVANGNYIEGGTTQTKQNQSKKVKFNEYIKIRTYAAATANVLSNAEEISNEEAKAPYLNAEATTDALNAETTSNAVAKASAVKITKEENSPQQNAEATTDALNAEIISNAAATASAARIDTNKTSATVPSASYAAVVAFGLNAETTSNAATTISAQQQKEITKDSTATATKEDESMAAIFAATGAVTRIRNPAKNNSYNSSNINTKFLCQATNDPITTTKVHGFIQPHDFSYNDNFDSVTVTNHQLQHECDKVSPSNNQCINTARELVLAAICNAITQEEYNILKFTEVTNFSGLKGILPRGYTFNATQHVNNFTIAIWKHYELPVTHVAVINTDEVSTVIYETRDNEVDLTSFNTPRLYELVRVNTEPADKVVKTVNESVMYKNLFYCSEDLPKDYIFVPSFTTKANIKVKPKSQTLDIKSKYQQLKDELHDLARTTPFNPPSQQQTPIYSQLAGDHRYFNGEFVISGIGRQTTNTITNVTTEESNKVFKTRLTASSTYLQAREVKSNFQAQRKVETVITKGTNIWSPLKPSHTVRLGHVCNKKHNLKCKKEIEKILCDMCKQQWYGQKTGGVYDTEIDQTIVHTQMCMACAIEMVDYNCDCDGSVEKIVPFKNKSLTPQQMKQYLGNKNVQFGKIKSVSKEFESIQDKQLRGDFFHHTHFALRNANKVVKMSKYSFVKVFDKWWDLPAFGNPKQQQAQSQPQKERHPQQQQQQKQQQQQQPQSQPQKEQMAQSQSLYQQQNQQQYQQQGQYQQNLLQQGQQYQQQKQSLLHQQQQQQQQKQQQQEELIKILKNKLQQQEERNEKLLQQQEEMNKNMERMQQQMQMQMQMQQEMQRNYMQQMQQLLQQNNKQQQQQQQQQQAQSQPQKQKEGQQAQSQPNRQQSKQQAQSQPQKQKEEQHAQSQPKQQQQQQQQAQQEDNNSIAVQFQAFDITTSKPQRPKYQTKVINLTQGTPLNLSKPDSECNTCQDAVKYLAKQGLKRVVTVFDKNNKQLSKFAIVVALRNHYGIFESGNPHELYNGDVHNEILSSSVEAVFVPTSSIIQHESDHRQGEQQQREQSDNQQQQCQQQQPENSTQQQQSQQQQEESTQCQQSQQLLDLTQSQPQKQKDEQQAQSHSKQQYQQQQQANSPLRRLIPSSNISRKSRFEITAVHEASRSITSINTTSSISTSETSNEETTTINNIDHAIQYQNFVSNFRKAQANFKYLPPQFCRNLVQYNKHNFDILYASKFVEMEPMPTKRYHSENFIFCKEEEGVLYGYYHSDISEEVYEGVDFPCFVHREALLAVDCYVSKRNASIYHKNDICTSSANLPLQFETEKHIWTVSKCRAEGIKIDKKIPLNTKVIVCYRYCQLVEGKDTFQRHVTNLLNQHSSQVGDDVTATTDPLRIARSQASLLLKLMEQHLRHGICMSINNYLSCQSTEFSLTFNNFNFSITKFVLARYQLCPNGNEIEPDLHGIFIKQLCSQVNFKYTTPEELTSSNYGKVIINIIKQNTVSIDAKIPYEFEAPDSLDVQPQVDDIDYGKLIGRGAYGRVFGSISGQYVFKLQGLQGSQYEHKILNQVKHLNVPQVVQHYEFQEQQVGIIKMKALGLRTLDLLRAEEKQDLKTRQDMLMQCLDHLEDVLKCGIIQNDYHMANIAWTDEGDFVVLDWGIAKQRKEGQEEEFKAIAYGWYVSLIVDVLANTFLDYHDEVYYVVKEKDLLCYYEWFMDEELFTKTHQIFGDKHHEMLHHPPIQEEEEESESEWESDYSEDQDHEDQQEKPQAKLQEVKQQEEPQQKEEEKFQEVEPQQELQQQLQHQQVDQQHKEEEKPQEPQQELQQQLQHQQVDQQHKEPQQEPQQQLQHQQGKSPSNYTNTSSLTTLVTNKLNCVNNEINSIQQQLTRLKKGKAKAQKAALKAKLEKLNRKKTEFEKQLNCKPKTSNEPKKTGQQSNANHNSELEQLICKPKTSNEHKKTGQQSEANRNSLHKQDTKDVSSVGSLDNIPNIYDTMTKAERKAVDWFEMTTSPSVSTTSFTVSTSSYTTEAIGRPTSSLHESISAKNDQQDSTSVEPTTSSHCHNTDEHVSMRVKPATVSNNRQRKEASMSSKKDNIEFRLNEVKKMLSSLQQVNTNLLNEDQTFCHNEALRLCIEQIHTLATEVNDQSVSSSGRSDNVQLTQPSRDIQAASRDKRPKVDKLREVSDITISTSTTATSCKPGVNRCFIYAAEAALMTIGKYFTQETLNDLYKLADKGQHDASEVVARSGIPTIQTAKCILHGTCELTLPCCSNVVPNTTATHILIKQHLGEVSSYGLVVMQPLAYLHYTGTALNGHWKCSYNTPQGTRKMKDSGVTSNINKHPKATWTLCKVMLNTNLELANGDLVDKTNVTIISQNINLVASLLTAHGDPIHHDATTLAIVRGNDAITVVTPEAVDYKVLTTKSIVYCLEYDLAVSKKLHATKCQLREPQPPASSFALDSKNKDANIKAMQRNIRQQLTKYYCTNLTTQGPIKTLVVGIGKGNDIPHYAAANNGSGIVYDGCDISNEALNICATKVPSTTTLYQSDVNTKQFDKLCKNYDLLVSTFSWHFKDQVKCGKHHEFHVMPIYNPDTYDTWSKYYDVTVHAKDEVSITHTINMPTCRTTETLHTTKWWYGQYCSNVTIKSLQTELNSTNKHFSNFIVLIHTGHKTSSTSTKKTASTKSTPVSRGSLSSRSSNNSTTSNSNYTETASSANSTSQSTTTTQATRNETVKVPQLPADNHDCNTMHPEDADDEKTEFEQCLNKSNIPITIHSCNSEDFTDTAYATRPENVNAFFCREFCTNCFVHLPKNAVVDRQLLTNAQVYLKWSGISVNELNYNLISTLHQRQVICLDHLEPAPAATDNNWVIRRTTTKPVKVLYMSHDVFKTIDSTQAAIFQRDFDIFTHQLSRFTKRPVQSVVIHTSSKDEAEAVCNTLEHYNITNIKIAEHRVGKFETLAFDRKTCQYETLHISKKRTGIWDQIKQHFYDIKKPYLIEWNNITEECSHDDKYKAIASFSDKHGLDSHQRLIGSDKCVFVDYKTGIDKNPDKLDDYYRSRHATETGKEVVYTAVFKLPPTDGNDSKTVFAALAVTKDGKSLYINGDKTSIPATAVNKALYHIMQAKYGNNTKVIGEVYSKFFSPEKETTAAYSYKDLLTALPFMLFLLQPGFFTFALSLLAMAFFLFDRKALYNSVAATHQLATTAIEYETAAAMSYLRYGNYRVTKYTIAIANAFVCLYLLLCAYWACVSNHDLIDTTQAPYHSYLQRLLAFFDYIPSVHDYASAITLKELCGSNIICRLGSPYNKLYLDQYKHYVTTKSYVFRDKLLSLCSFYTPWGLLMCCLDFKPSWHLAIYNLLMTSCICYFIFRRFFTCCKASGPFCAKHAMLRTNNIQYYCSGKPHNIQAIKVKYCTKHKWWCNTTQEHLLPHPIARVIEASTQMQTNYIKSDNYFRYVSQPADRELPEAFKDYNHNNVYSTNNLSYLEWTQRAALFAHCSSTKVKISSHDSSSITNQKVEMTQAMLDYFKTNEDWRCNYVAAQQAGRKNVLHVGFLENMSEKELSDFYEFCCQYDQSFTKTCIKRDNFLNGKVPDCFKSSRLLSTKYHTDTIYLDSFAVEHHDDIKQQASLNHFLVSQGKPKRYINSKRNIFIALAILVLLALTRVAYRKVVKINTPAGLNPTGKDYAKGTLYLHDSIIATPVAYGNNRRVQAWHFNNGTFAFTEKRSTLTARTSCGDFDNSFLQVETYHQTCDQYWPLAVNLFKLSIYWFQADKPYTTRHGDYFSQDGAICFGLSDSLVCHETMSIYTPTAFIWITSSVVFCFIFSIFCYIRIRGYFGNYTSSVLVLMTIHAITVVLYLFVPGLAFVFVIALFFFPAYRLVIGTYSFVVCSMFFGLNLVILFGLYIIVFLVIFWFSRQRTTDVDYTPSGVVFSSNFSGIAKNAFLLTPENVPTILSVTGKNYAHLLEMSTGPQLKPETALANAILKCSITNTKMLYEPPKSTRLPVYLQSKLNRLGDIVINNAQLTNICGIYDGTGVIGHGIFTTPTTVLTARHCYTPTIQVFYRGTLLSVKDHNDIGFNTMLTVDKQIDIKPLAIDNHHELELGTQYTHVVSPLDDQATVTVHQLYPTPSGHFAHALTIAGESGSPIFYHNRLVGIHQAMVKSKEHTGAHAIACRVDGTPFDSSFHDTLMAAGKVQFDGNALLNHYLTNECRKVIPVREFNNQIVETNKLIGNYNHISIINDHALLQAEPRDLTPLMDFLKGSPVIKDYHCKPYKMGNDIKLQNKFSHRLIVYCTLSNMLSLAMTATYFLTTAIYGTLTIKNFIDLLLAGAMLTVVFRSRHVVFLLTTGAYFVNVIELFMHVCHTNIEVIRNIFSSNDEIYAHVVQTVVRFGLQDIMLCTVILFVMLLKFILLPLRCIIFAIVYWTLVYFFGVINFYTVAVFIFSFANTSSWFTCLTLLLQNTIYFPIWFTLNIVLSLRIGYPKWLVNRYHQITSDSVRVNRSFFCHHLAVYHKPPSFFEVLISQMFYSQEDVIEYVPQSKIVPYVVVGSATHYPNVNAKSRALMSGSDSDVLYAHFISAVEAVLQSTTAADQQVFMTWCAATCDQETLEKWLEDNPEDTSNKLRTKRRNIIQARIMFLKAKEEKLRKQINLMQLEQVRGMMRSELSIKLCDVLNRSVAEMQEKANMRTKTFGKGIIAASTLTVPEILVITNTNGRDKISWDDESECFCFEFEEAIYHIAELNTNTGQAIHTETELNALTATNFPLYGKLQDFTFDGVVNQANIGYSTKPHQIRIIRSSSGIKIEYASSSDKAAKPILEEVQEATDNTVLLVADGVLKPFKVNSHVQAPILAAVMAKLRFDSLELQSIRLGGLENSTEHVATSNQPLRCRGYTTYFAPSLCRYCRTNIEHKCKYQQFVQIPANEEPDQYLSSHDICQHNKFICNACHTTVANQQRSTTVKPAEKLRRLREQAKNSSRPQ</sequence>
<evidence type="ECO:0000256" key="5">
    <source>
        <dbReference type="SAM" id="Phobius"/>
    </source>
</evidence>
<feature type="compositionally biased region" description="Basic and acidic residues" evidence="4">
    <location>
        <begin position="1855"/>
        <end position="1864"/>
    </location>
</feature>
<feature type="region of interest" description="Disordered" evidence="4">
    <location>
        <begin position="1786"/>
        <end position="1909"/>
    </location>
</feature>
<feature type="compositionally biased region" description="Low complexity" evidence="4">
    <location>
        <begin position="2718"/>
        <end position="2731"/>
    </location>
</feature>
<feature type="region of interest" description="Disordered" evidence="4">
    <location>
        <begin position="746"/>
        <end position="790"/>
    </location>
</feature>
<reference evidence="6" key="1">
    <citation type="journal article" date="2019" name="Front Vet Sci">
        <title>Longitudinal and Cross-Sectional Sampling of Serpentovirus (Nidovirus) Infection in Captive Snakes Reveals High Prevalence, Persistent Infection, and Increased Mortality in Pythons and Divergent Serpentovirus Infection in Boas and Colubrids.</title>
        <authorList>
            <person name="Hoon-Hanks L.L."/>
            <person name="Ossiboff R.J."/>
            <person name="Bartolini P."/>
            <person name="Fogelson S.B."/>
            <person name="Perry S.M."/>
            <person name="Stohr A.C."/>
            <person name="Cross S.T."/>
            <person name="Wellehan J.F.X."/>
            <person name="Jacobson E.R."/>
            <person name="Dubovi E.J."/>
            <person name="Stenglein M.D."/>
        </authorList>
    </citation>
    <scope>NUCLEOTIDE SEQUENCE</scope>
    <source>
        <strain evidence="6">F17</strain>
    </source>
</reference>
<dbReference type="GO" id="GO:0034271">
    <property type="term" value="C:phosphatidylinositol 3-kinase complex, class III, type I"/>
    <property type="evidence" value="ECO:0007669"/>
    <property type="project" value="TreeGrafter"/>
</dbReference>
<feature type="compositionally biased region" description="Basic and acidic residues" evidence="4">
    <location>
        <begin position="1808"/>
        <end position="1837"/>
    </location>
</feature>
<feature type="compositionally biased region" description="Polar residues" evidence="4">
    <location>
        <begin position="1979"/>
        <end position="1988"/>
    </location>
</feature>
<dbReference type="SUPFAM" id="SSF56112">
    <property type="entry name" value="Protein kinase-like (PK-like)"/>
    <property type="match status" value="1"/>
</dbReference>
<dbReference type="GO" id="GO:0006995">
    <property type="term" value="P:cellular response to nitrogen starvation"/>
    <property type="evidence" value="ECO:0007669"/>
    <property type="project" value="TreeGrafter"/>
</dbReference>
<dbReference type="GO" id="GO:0006508">
    <property type="term" value="P:proteolysis"/>
    <property type="evidence" value="ECO:0007669"/>
    <property type="project" value="UniProtKB-KW"/>
</dbReference>
<dbReference type="Gene3D" id="1.10.510.10">
    <property type="entry name" value="Transferase(Phosphotransferase) domain 1"/>
    <property type="match status" value="1"/>
</dbReference>
<feature type="transmembrane region" description="Helical" evidence="5">
    <location>
        <begin position="4333"/>
        <end position="4352"/>
    </location>
</feature>
<dbReference type="InterPro" id="IPR009003">
    <property type="entry name" value="Peptidase_S1_PA"/>
</dbReference>
<feature type="transmembrane region" description="Helical" evidence="5">
    <location>
        <begin position="4460"/>
        <end position="4487"/>
    </location>
</feature>
<feature type="transmembrane region" description="Helical" evidence="5">
    <location>
        <begin position="3271"/>
        <end position="3291"/>
    </location>
</feature>
<feature type="transmembrane region" description="Helical" evidence="5">
    <location>
        <begin position="4385"/>
        <end position="4403"/>
    </location>
</feature>